<sequence length="175" mass="18320">MSTTPEPRNEPSEDEVWADLVSRLKEDSDSTLLGQAETPDGPVGPAAASEPSRPAGAGFSRFDPLNVSKADDSPPPRPVSGAMAGPRDYSPPEDDSDAEFVPAEPASLATVEPAIALGWVGAVGAPIALLLAAMFWRGLPWFAIVGLVLAFIGSAGYLIYRMPGHRDHDDDGAQV</sequence>
<keyword evidence="2" id="KW-0812">Transmembrane</keyword>
<evidence type="ECO:0008006" key="5">
    <source>
        <dbReference type="Google" id="ProtNLM"/>
    </source>
</evidence>
<feature type="region of interest" description="Disordered" evidence="1">
    <location>
        <begin position="1"/>
        <end position="99"/>
    </location>
</feature>
<evidence type="ECO:0000256" key="1">
    <source>
        <dbReference type="SAM" id="MobiDB-lite"/>
    </source>
</evidence>
<dbReference type="Proteomes" id="UP001185069">
    <property type="component" value="Unassembled WGS sequence"/>
</dbReference>
<feature type="transmembrane region" description="Helical" evidence="2">
    <location>
        <begin position="141"/>
        <end position="160"/>
    </location>
</feature>
<comment type="caution">
    <text evidence="3">The sequence shown here is derived from an EMBL/GenBank/DDBJ whole genome shotgun (WGS) entry which is preliminary data.</text>
</comment>
<keyword evidence="2" id="KW-0472">Membrane</keyword>
<dbReference type="EMBL" id="JAVDQF010000001">
    <property type="protein sequence ID" value="MDR6271073.1"/>
    <property type="molecule type" value="Genomic_DNA"/>
</dbReference>
<evidence type="ECO:0000313" key="3">
    <source>
        <dbReference type="EMBL" id="MDR6271073.1"/>
    </source>
</evidence>
<evidence type="ECO:0000256" key="2">
    <source>
        <dbReference type="SAM" id="Phobius"/>
    </source>
</evidence>
<dbReference type="RefSeq" id="WP_309800648.1">
    <property type="nucleotide sequence ID" value="NZ_BAAAHY010000006.1"/>
</dbReference>
<evidence type="ECO:0000313" key="4">
    <source>
        <dbReference type="Proteomes" id="UP001185069"/>
    </source>
</evidence>
<organism evidence="3 4">
    <name type="scientific">Arthrobacter russicus</name>
    <dbReference type="NCBI Taxonomy" id="172040"/>
    <lineage>
        <taxon>Bacteria</taxon>
        <taxon>Bacillati</taxon>
        <taxon>Actinomycetota</taxon>
        <taxon>Actinomycetes</taxon>
        <taxon>Micrococcales</taxon>
        <taxon>Micrococcaceae</taxon>
        <taxon>Arthrobacter</taxon>
    </lineage>
</organism>
<gene>
    <name evidence="3" type="ORF">JOE69_003311</name>
</gene>
<keyword evidence="4" id="KW-1185">Reference proteome</keyword>
<keyword evidence="2" id="KW-1133">Transmembrane helix</keyword>
<reference evidence="3 4" key="1">
    <citation type="submission" date="2023-07" db="EMBL/GenBank/DDBJ databases">
        <title>Sequencing the genomes of 1000 actinobacteria strains.</title>
        <authorList>
            <person name="Klenk H.-P."/>
        </authorList>
    </citation>
    <scope>NUCLEOTIDE SEQUENCE [LARGE SCALE GENOMIC DNA]</scope>
    <source>
        <strain evidence="3 4">DSM 14555</strain>
    </source>
</reference>
<protein>
    <recommendedName>
        <fullName evidence="5">DUF308 domain-containing protein</fullName>
    </recommendedName>
</protein>
<feature type="transmembrane region" description="Helical" evidence="2">
    <location>
        <begin position="114"/>
        <end position="135"/>
    </location>
</feature>
<proteinExistence type="predicted"/>
<name>A0ABU1JF43_9MICC</name>
<accession>A0ABU1JF43</accession>